<reference evidence="2 3" key="1">
    <citation type="journal article" date="2014" name="Genome Announc.">
        <title>Complete Genome Sequences of Fish Pathogenic Weissella ceti Strains WS74 and WS105.</title>
        <authorList>
            <person name="Figueiredo H.C."/>
            <person name="Leal C.A."/>
            <person name="Dorella F.A."/>
            <person name="Carvalho A.F."/>
            <person name="Soares S.C."/>
            <person name="Pereira F.L."/>
            <person name="Azevedo V.A."/>
        </authorList>
    </citation>
    <scope>NUCLEOTIDE SEQUENCE [LARGE SCALE GENOMIC DNA]</scope>
    <source>
        <strain evidence="2 3">WS74</strain>
    </source>
</reference>
<name>A0A075TZN6_9LACO</name>
<dbReference type="InterPro" id="IPR036291">
    <property type="entry name" value="NAD(P)-bd_dom_sf"/>
</dbReference>
<evidence type="ECO:0000313" key="2">
    <source>
        <dbReference type="EMBL" id="AIM63169.1"/>
    </source>
</evidence>
<dbReference type="Pfam" id="PF01408">
    <property type="entry name" value="GFO_IDH_MocA"/>
    <property type="match status" value="1"/>
</dbReference>
<feature type="domain" description="Gfo/Idh/MocA-like oxidoreductase N-terminal" evidence="1">
    <location>
        <begin position="4"/>
        <end position="117"/>
    </location>
</feature>
<dbReference type="STRING" id="759620.WS105_0914"/>
<proteinExistence type="predicted"/>
<dbReference type="SUPFAM" id="SSF51735">
    <property type="entry name" value="NAD(P)-binding Rossmann-fold domains"/>
    <property type="match status" value="1"/>
</dbReference>
<organism evidence="2 3">
    <name type="scientific">Weissella ceti</name>
    <dbReference type="NCBI Taxonomy" id="759620"/>
    <lineage>
        <taxon>Bacteria</taxon>
        <taxon>Bacillati</taxon>
        <taxon>Bacillota</taxon>
        <taxon>Bacilli</taxon>
        <taxon>Lactobacillales</taxon>
        <taxon>Lactobacillaceae</taxon>
        <taxon>Weissella</taxon>
    </lineage>
</organism>
<sequence length="331" mass="37074">MTLKLGIIGTNWITKMFVEAAHQTGRYELTHVYSRNAEKGAAFAADLGATVDVFTDLDLFYASGVDVVYIASPNSLHFEQAKAAIMHDVSIIVEKSIFSNPTEFEMIYDLLQRHPKVRMFEAARHIYQPTFKAIEKQVQEMPVISGGTFVYEKYSSRFDAYLAGEEPNVLTREFSAGALTDLGVYPIYAIVKLFGLPTESHYYPTLLRNGADGRGTAILQYPDFNMVAEFGKMSNSYQDTEIRGRKDTLIVDSIAELDGAVYIDESGERHDIAQPGQDNPMVVEAEVFADMLEKRTETETEYNELLMLSQRVNLVLTALRQSAGIVFPADK</sequence>
<gene>
    <name evidence="2" type="ORF">WS74_0917</name>
</gene>
<dbReference type="Gene3D" id="3.40.50.720">
    <property type="entry name" value="NAD(P)-binding Rossmann-like Domain"/>
    <property type="match status" value="1"/>
</dbReference>
<dbReference type="PANTHER" id="PTHR43054">
    <property type="match status" value="1"/>
</dbReference>
<dbReference type="EMBL" id="CP009223">
    <property type="protein sequence ID" value="AIM63169.1"/>
    <property type="molecule type" value="Genomic_DNA"/>
</dbReference>
<evidence type="ECO:0000259" key="1">
    <source>
        <dbReference type="Pfam" id="PF01408"/>
    </source>
</evidence>
<dbReference type="PATRIC" id="fig|759620.7.peg.878"/>
<protein>
    <submittedName>
        <fullName evidence="2">YvaA protein</fullName>
    </submittedName>
</protein>
<accession>A0A075TZN6</accession>
<dbReference type="GO" id="GO:0000166">
    <property type="term" value="F:nucleotide binding"/>
    <property type="evidence" value="ECO:0007669"/>
    <property type="project" value="InterPro"/>
</dbReference>
<dbReference type="KEGG" id="wci:WS105_0914"/>
<evidence type="ECO:0000313" key="3">
    <source>
        <dbReference type="Proteomes" id="UP000029079"/>
    </source>
</evidence>
<reference evidence="3" key="2">
    <citation type="submission" date="2014-08" db="EMBL/GenBank/DDBJ databases">
        <title>Complete genome of Weissella ceti strain WS74 isolated from diseased rainbow trout in Brazil.</title>
        <authorList>
            <person name="Figueiredo H.C.P."/>
            <person name="Leal C.A.G."/>
            <person name="Pereira F.L."/>
            <person name="Soares S.C."/>
            <person name="Dorella F.A."/>
            <person name="Carvalho A.F."/>
            <person name="Azevedo V.A.C."/>
        </authorList>
    </citation>
    <scope>NUCLEOTIDE SEQUENCE [LARGE SCALE GENOMIC DNA]</scope>
    <source>
        <strain evidence="3">WS74</strain>
    </source>
</reference>
<dbReference type="KEGG" id="wce:WS08_0851"/>
<keyword evidence="3" id="KW-1185">Reference proteome</keyword>
<dbReference type="AlphaFoldDB" id="A0A075TZN6"/>
<dbReference type="KEGG" id="wct:WS74_0917"/>
<dbReference type="Gene3D" id="3.30.360.10">
    <property type="entry name" value="Dihydrodipicolinate Reductase, domain 2"/>
    <property type="match status" value="1"/>
</dbReference>
<dbReference type="PANTHER" id="PTHR43054:SF1">
    <property type="entry name" value="SCYLLO-INOSITOL 2-DEHYDROGENASE (NADP(+)) IOLU"/>
    <property type="match status" value="1"/>
</dbReference>
<dbReference type="Proteomes" id="UP000029079">
    <property type="component" value="Chromosome"/>
</dbReference>
<dbReference type="OrthoDB" id="9815825at2"/>
<dbReference type="SUPFAM" id="SSF55347">
    <property type="entry name" value="Glyceraldehyde-3-phosphate dehydrogenase-like, C-terminal domain"/>
    <property type="match status" value="1"/>
</dbReference>
<dbReference type="RefSeq" id="WP_009496315.1">
    <property type="nucleotide sequence ID" value="NZ_CP009223.1"/>
</dbReference>
<dbReference type="InterPro" id="IPR000683">
    <property type="entry name" value="Gfo/Idh/MocA-like_OxRdtase_N"/>
</dbReference>